<sequence>MYLKAGVELIYNCSKKKDCGKTVEVTATNQNRPLFTCGPKLTSIKRSCMGLHDRFMHLQNPDPRTHTRYRPKWL</sequence>
<accession>A0ABD1EEQ6</accession>
<dbReference type="Proteomes" id="UP001566132">
    <property type="component" value="Unassembled WGS sequence"/>
</dbReference>
<name>A0ABD1EEQ6_HYPHA</name>
<organism evidence="1 2">
    <name type="scientific">Hypothenemus hampei</name>
    <name type="common">Coffee berry borer</name>
    <dbReference type="NCBI Taxonomy" id="57062"/>
    <lineage>
        <taxon>Eukaryota</taxon>
        <taxon>Metazoa</taxon>
        <taxon>Ecdysozoa</taxon>
        <taxon>Arthropoda</taxon>
        <taxon>Hexapoda</taxon>
        <taxon>Insecta</taxon>
        <taxon>Pterygota</taxon>
        <taxon>Neoptera</taxon>
        <taxon>Endopterygota</taxon>
        <taxon>Coleoptera</taxon>
        <taxon>Polyphaga</taxon>
        <taxon>Cucujiformia</taxon>
        <taxon>Curculionidae</taxon>
        <taxon>Scolytinae</taxon>
        <taxon>Hypothenemus</taxon>
    </lineage>
</organism>
<keyword evidence="2" id="KW-1185">Reference proteome</keyword>
<reference evidence="1 2" key="1">
    <citation type="submission" date="2024-05" db="EMBL/GenBank/DDBJ databases">
        <title>Genetic variation in Jamaican populations of the coffee berry borer (Hypothenemus hampei).</title>
        <authorList>
            <person name="Errbii M."/>
            <person name="Myrie A."/>
        </authorList>
    </citation>
    <scope>NUCLEOTIDE SEQUENCE [LARGE SCALE GENOMIC DNA]</scope>
    <source>
        <strain evidence="1">JA-Hopewell-2020-01-JO</strain>
        <tissue evidence="1">Whole body</tissue>
    </source>
</reference>
<proteinExistence type="predicted"/>
<protein>
    <submittedName>
        <fullName evidence="1">Uncharacterized protein</fullName>
    </submittedName>
</protein>
<dbReference type="EMBL" id="JBDJPC010000008">
    <property type="protein sequence ID" value="KAL1493102.1"/>
    <property type="molecule type" value="Genomic_DNA"/>
</dbReference>
<dbReference type="AlphaFoldDB" id="A0ABD1EEQ6"/>
<gene>
    <name evidence="1" type="ORF">ABEB36_011228</name>
</gene>
<comment type="caution">
    <text evidence="1">The sequence shown here is derived from an EMBL/GenBank/DDBJ whole genome shotgun (WGS) entry which is preliminary data.</text>
</comment>
<evidence type="ECO:0000313" key="2">
    <source>
        <dbReference type="Proteomes" id="UP001566132"/>
    </source>
</evidence>
<evidence type="ECO:0000313" key="1">
    <source>
        <dbReference type="EMBL" id="KAL1493102.1"/>
    </source>
</evidence>